<evidence type="ECO:0000256" key="1">
    <source>
        <dbReference type="SAM" id="SignalP"/>
    </source>
</evidence>
<feature type="signal peptide" evidence="1">
    <location>
        <begin position="1"/>
        <end position="46"/>
    </location>
</feature>
<feature type="chain" id="PRO_5015721768" evidence="1">
    <location>
        <begin position="47"/>
        <end position="277"/>
    </location>
</feature>
<proteinExistence type="predicted"/>
<reference evidence="2 3" key="1">
    <citation type="submission" date="2018-01" db="EMBL/GenBank/DDBJ databases">
        <title>Genomic Encyclopedia of Type Strains, Phase III (KMG-III): the genomes of soil and plant-associated and newly described type strains.</title>
        <authorList>
            <person name="Whitman W."/>
        </authorList>
    </citation>
    <scope>NUCLEOTIDE SEQUENCE [LARGE SCALE GENOMIC DNA]</scope>
    <source>
        <strain evidence="2 3">JCM 18070</strain>
    </source>
</reference>
<name>A0A2S4MFK6_9BURK</name>
<sequence>MPANTTNRFPERPFSHPHAASFRRLAITAAFVALNVPMLAPASALAATSEATPSTPSTVTQPIARPGVWYVTRLAHADRAEDDKVRAHLESLGLAVTMVDQSAPVADARGARLVIISSVVSARDMVGTAYRDIGVPLLTWESDLFDSLRFTGQRKGVDFGEMDKEHYVNVVNAPSPLAGGVAAGKRWVYPRDGEMGWGRPAPGATVVATIPGEPEHAVMFGYEKGATMDYDFIAPARRVALFLGNRSFEHLSPDGQAMFDAAVQWALTGAPADARQP</sequence>
<organism evidence="2 3">
    <name type="scientific">Paraburkholderia eburnea</name>
    <dbReference type="NCBI Taxonomy" id="1189126"/>
    <lineage>
        <taxon>Bacteria</taxon>
        <taxon>Pseudomonadati</taxon>
        <taxon>Pseudomonadota</taxon>
        <taxon>Betaproteobacteria</taxon>
        <taxon>Burkholderiales</taxon>
        <taxon>Burkholderiaceae</taxon>
        <taxon>Paraburkholderia</taxon>
    </lineage>
</organism>
<dbReference type="Proteomes" id="UP000237381">
    <property type="component" value="Unassembled WGS sequence"/>
</dbReference>
<dbReference type="AlphaFoldDB" id="A0A2S4MFK6"/>
<accession>A0A2S4MFK6</accession>
<comment type="caution">
    <text evidence="2">The sequence shown here is derived from an EMBL/GenBank/DDBJ whole genome shotgun (WGS) entry which is preliminary data.</text>
</comment>
<gene>
    <name evidence="2" type="ORF">B0G62_10398</name>
</gene>
<evidence type="ECO:0000313" key="3">
    <source>
        <dbReference type="Proteomes" id="UP000237381"/>
    </source>
</evidence>
<evidence type="ECO:0000313" key="2">
    <source>
        <dbReference type="EMBL" id="POR53526.1"/>
    </source>
</evidence>
<dbReference type="EMBL" id="PQGA01000003">
    <property type="protein sequence ID" value="POR53526.1"/>
    <property type="molecule type" value="Genomic_DNA"/>
</dbReference>
<protein>
    <submittedName>
        <fullName evidence="2">Uncharacterized protein</fullName>
    </submittedName>
</protein>
<keyword evidence="3" id="KW-1185">Reference proteome</keyword>
<keyword evidence="1" id="KW-0732">Signal</keyword>